<feature type="active site" description="Proton acceptor" evidence="8">
    <location>
        <position position="326"/>
    </location>
</feature>
<feature type="binding site" evidence="8">
    <location>
        <position position="176"/>
    </location>
    <ligand>
        <name>3-phosphoshikimate</name>
        <dbReference type="ChEBI" id="CHEBI:145989"/>
    </ligand>
</feature>
<dbReference type="GO" id="GO:0009073">
    <property type="term" value="P:aromatic amino acid family biosynthetic process"/>
    <property type="evidence" value="ECO:0007669"/>
    <property type="project" value="UniProtKB-KW"/>
</dbReference>
<protein>
    <recommendedName>
        <fullName evidence="8">3-phosphoshikimate 1-carboxyvinyltransferase</fullName>
        <ecNumber evidence="8">2.5.1.19</ecNumber>
    </recommendedName>
    <alternativeName>
        <fullName evidence="8">5-enolpyruvylshikimate-3-phosphate synthase</fullName>
        <shortName evidence="8">EPSP synthase</shortName>
        <shortName evidence="8">EPSPS</shortName>
    </alternativeName>
</protein>
<feature type="binding site" evidence="8">
    <location>
        <position position="357"/>
    </location>
    <ligand>
        <name>phosphoenolpyruvate</name>
        <dbReference type="ChEBI" id="CHEBI:58702"/>
    </ligand>
</feature>
<dbReference type="UniPathway" id="UPA00053">
    <property type="reaction ID" value="UER00089"/>
</dbReference>
<feature type="binding site" evidence="8">
    <location>
        <position position="353"/>
    </location>
    <ligand>
        <name>3-phosphoshikimate</name>
        <dbReference type="ChEBI" id="CHEBI:145989"/>
    </ligand>
</feature>
<evidence type="ECO:0000256" key="2">
    <source>
        <dbReference type="ARBA" id="ARBA00009948"/>
    </source>
</evidence>
<dbReference type="NCBIfam" id="TIGR01356">
    <property type="entry name" value="aroA"/>
    <property type="match status" value="1"/>
</dbReference>
<keyword evidence="4 8" id="KW-0028">Amino-acid biosynthesis</keyword>
<gene>
    <name evidence="8 10" type="primary">aroA</name>
    <name evidence="10" type="ORF">CFX0092_A0938</name>
</gene>
<dbReference type="GO" id="GO:0009423">
    <property type="term" value="P:chorismate biosynthetic process"/>
    <property type="evidence" value="ECO:0007669"/>
    <property type="project" value="UniProtKB-UniRule"/>
</dbReference>
<dbReference type="GO" id="GO:0003866">
    <property type="term" value="F:3-phosphoshikimate 1-carboxyvinyltransferase activity"/>
    <property type="evidence" value="ECO:0007669"/>
    <property type="project" value="UniProtKB-UniRule"/>
</dbReference>
<evidence type="ECO:0000256" key="7">
    <source>
        <dbReference type="ARBA" id="ARBA00044633"/>
    </source>
</evidence>
<dbReference type="FunFam" id="3.65.10.10:FF:000005">
    <property type="entry name" value="3-phosphoshikimate 1-carboxyvinyltransferase"/>
    <property type="match status" value="1"/>
</dbReference>
<dbReference type="InterPro" id="IPR013792">
    <property type="entry name" value="RNA3'P_cycl/enolpyr_Trfase_a/b"/>
</dbReference>
<keyword evidence="3 8" id="KW-0963">Cytoplasm</keyword>
<dbReference type="OrthoDB" id="9809920at2"/>
<evidence type="ECO:0000256" key="3">
    <source>
        <dbReference type="ARBA" id="ARBA00022490"/>
    </source>
</evidence>
<feature type="binding site" evidence="8">
    <location>
        <position position="176"/>
    </location>
    <ligand>
        <name>phosphoenolpyruvate</name>
        <dbReference type="ChEBI" id="CHEBI:58702"/>
    </ligand>
</feature>
<evidence type="ECO:0000313" key="10">
    <source>
        <dbReference type="EMBL" id="CUS02816.2"/>
    </source>
</evidence>
<proteinExistence type="inferred from homology"/>
<comment type="pathway">
    <text evidence="1 8">Metabolic intermediate biosynthesis; chorismate biosynthesis; chorismate from D-erythrose 4-phosphate and phosphoenolpyruvate: step 6/7.</text>
</comment>
<dbReference type="HAMAP" id="MF_00210">
    <property type="entry name" value="EPSP_synth"/>
    <property type="match status" value="1"/>
</dbReference>
<dbReference type="AlphaFoldDB" id="A0A160SZI1"/>
<sequence>MADPRKIIVTHQATPLSGVITVPGDKSISHRAVLLAALAEGKSIIRNWLPAGDTLATLEVVRALGVPVEIQKRSAHSWELRIEGRGLRGLRRPNAPLDCRNAGTAIRLLAGVMAGQSFPSVLDGSEQLRKRPMGRVTEPLRLMGADIKSEGGFAPLSLRPAALHGIEYTMPVPSAQVKSAILLAGLYTNHVVRVHQPGPARDHTERLLVAMGTIINTQDGWVTLGEAPLGGRRLLPLDMTVPGDFSSAAFPLVAATIVPHSRITIRQVGVNATRTGLLEILRAMGANVTIANQQVTGGELIADLSVEFNELHPTDVGGPTVVRAIDEFPIWAVAATQAAGAGTVRDAAELRVKEVDRIAVLAGELRRLGGQMDEHADGFTVHGPQQLRGAGVDSHDDHRLGMALAVAGLAAEGTTLVHDAACMADSFPGFVETMRQLGAAIEWVDAG</sequence>
<evidence type="ECO:0000256" key="5">
    <source>
        <dbReference type="ARBA" id="ARBA00022679"/>
    </source>
</evidence>
<organism evidence="10 11">
    <name type="scientific">Candidatus Promineifilum breve</name>
    <dbReference type="NCBI Taxonomy" id="1806508"/>
    <lineage>
        <taxon>Bacteria</taxon>
        <taxon>Bacillati</taxon>
        <taxon>Chloroflexota</taxon>
        <taxon>Ardenticatenia</taxon>
        <taxon>Candidatus Promineifilales</taxon>
        <taxon>Candidatus Promineifilaceae</taxon>
        <taxon>Candidatus Promineifilum</taxon>
    </lineage>
</organism>
<dbReference type="GO" id="GO:0008652">
    <property type="term" value="P:amino acid biosynthetic process"/>
    <property type="evidence" value="ECO:0007669"/>
    <property type="project" value="UniProtKB-KW"/>
</dbReference>
<dbReference type="CDD" id="cd01556">
    <property type="entry name" value="EPSP_synthase"/>
    <property type="match status" value="1"/>
</dbReference>
<feature type="domain" description="Enolpyruvate transferase" evidence="9">
    <location>
        <begin position="12"/>
        <end position="434"/>
    </location>
</feature>
<keyword evidence="11" id="KW-1185">Reference proteome</keyword>
<accession>A0A160SZI1</accession>
<evidence type="ECO:0000256" key="6">
    <source>
        <dbReference type="ARBA" id="ARBA00023141"/>
    </source>
</evidence>
<dbReference type="EC" id="2.5.1.19" evidence="8"/>
<dbReference type="PIRSF" id="PIRSF000505">
    <property type="entry name" value="EPSPS"/>
    <property type="match status" value="1"/>
</dbReference>
<dbReference type="InterPro" id="IPR023193">
    <property type="entry name" value="EPSP_synthase_CS"/>
</dbReference>
<evidence type="ECO:0000256" key="1">
    <source>
        <dbReference type="ARBA" id="ARBA00004811"/>
    </source>
</evidence>
<dbReference type="PANTHER" id="PTHR21090">
    <property type="entry name" value="AROM/DEHYDROQUINATE SYNTHASE"/>
    <property type="match status" value="1"/>
</dbReference>
<feature type="binding site" evidence="8">
    <location>
        <position position="26"/>
    </location>
    <ligand>
        <name>3-phosphoshikimate</name>
        <dbReference type="ChEBI" id="CHEBI:145989"/>
    </ligand>
</feature>
<dbReference type="PROSITE" id="PS00885">
    <property type="entry name" value="EPSP_SYNTHASE_2"/>
    <property type="match status" value="1"/>
</dbReference>
<comment type="similarity">
    <text evidence="2 8">Belongs to the EPSP synthase family.</text>
</comment>
<feature type="binding site" evidence="8">
    <location>
        <position position="131"/>
    </location>
    <ligand>
        <name>phosphoenolpyruvate</name>
        <dbReference type="ChEBI" id="CHEBI:58702"/>
    </ligand>
</feature>
<evidence type="ECO:0000259" key="9">
    <source>
        <dbReference type="Pfam" id="PF00275"/>
    </source>
</evidence>
<evidence type="ECO:0000256" key="8">
    <source>
        <dbReference type="HAMAP-Rule" id="MF_00210"/>
    </source>
</evidence>
<reference evidence="10" key="1">
    <citation type="submission" date="2016-01" db="EMBL/GenBank/DDBJ databases">
        <authorList>
            <person name="Mcilroy J.S."/>
            <person name="Karst M S."/>
            <person name="Albertsen M."/>
        </authorList>
    </citation>
    <scope>NUCLEOTIDE SEQUENCE</scope>
    <source>
        <strain evidence="10">Cfx-K</strain>
    </source>
</reference>
<dbReference type="InterPro" id="IPR036968">
    <property type="entry name" value="Enolpyruvate_Tfrase_sf"/>
</dbReference>
<dbReference type="PANTHER" id="PTHR21090:SF5">
    <property type="entry name" value="PENTAFUNCTIONAL AROM POLYPEPTIDE"/>
    <property type="match status" value="1"/>
</dbReference>
<dbReference type="InterPro" id="IPR001986">
    <property type="entry name" value="Enolpyruvate_Tfrase_dom"/>
</dbReference>
<feature type="binding site" evidence="8">
    <location>
        <position position="26"/>
    </location>
    <ligand>
        <name>phosphoenolpyruvate</name>
        <dbReference type="ChEBI" id="CHEBI:58702"/>
    </ligand>
</feature>
<dbReference type="SUPFAM" id="SSF55205">
    <property type="entry name" value="EPT/RTPC-like"/>
    <property type="match status" value="1"/>
</dbReference>
<dbReference type="EMBL" id="LN890655">
    <property type="protein sequence ID" value="CUS02816.2"/>
    <property type="molecule type" value="Genomic_DNA"/>
</dbReference>
<keyword evidence="6 8" id="KW-0057">Aromatic amino acid biosynthesis</keyword>
<feature type="binding site" evidence="8">
    <location>
        <position position="103"/>
    </location>
    <ligand>
        <name>phosphoenolpyruvate</name>
        <dbReference type="ChEBI" id="CHEBI:58702"/>
    </ligand>
</feature>
<name>A0A160SZI1_9CHLR</name>
<evidence type="ECO:0000256" key="4">
    <source>
        <dbReference type="ARBA" id="ARBA00022605"/>
    </source>
</evidence>
<feature type="binding site" evidence="8">
    <location>
        <position position="399"/>
    </location>
    <ligand>
        <name>phosphoenolpyruvate</name>
        <dbReference type="ChEBI" id="CHEBI:58702"/>
    </ligand>
</feature>
<comment type="subunit">
    <text evidence="8">Monomer.</text>
</comment>
<feature type="binding site" evidence="8">
    <location>
        <position position="31"/>
    </location>
    <ligand>
        <name>3-phosphoshikimate</name>
        <dbReference type="ChEBI" id="CHEBI:145989"/>
    </ligand>
</feature>
<dbReference type="InterPro" id="IPR006264">
    <property type="entry name" value="EPSP_synthase"/>
</dbReference>
<comment type="caution">
    <text evidence="8">Lacks conserved residue(s) required for the propagation of feature annotation.</text>
</comment>
<dbReference type="RefSeq" id="WP_095042385.1">
    <property type="nucleotide sequence ID" value="NZ_LN890655.1"/>
</dbReference>
<feature type="binding site" evidence="8">
    <location>
        <position position="27"/>
    </location>
    <ligand>
        <name>3-phosphoshikimate</name>
        <dbReference type="ChEBI" id="CHEBI:145989"/>
    </ligand>
</feature>
<evidence type="ECO:0000313" key="11">
    <source>
        <dbReference type="Proteomes" id="UP000215027"/>
    </source>
</evidence>
<dbReference type="GO" id="GO:0005737">
    <property type="term" value="C:cytoplasm"/>
    <property type="evidence" value="ECO:0007669"/>
    <property type="project" value="UniProtKB-SubCell"/>
</dbReference>
<dbReference type="Gene3D" id="3.65.10.10">
    <property type="entry name" value="Enolpyruvate transferase domain"/>
    <property type="match status" value="2"/>
</dbReference>
<feature type="binding site" evidence="8">
    <location>
        <position position="174"/>
    </location>
    <ligand>
        <name>3-phosphoshikimate</name>
        <dbReference type="ChEBI" id="CHEBI:145989"/>
    </ligand>
</feature>
<comment type="subcellular location">
    <subcellularLocation>
        <location evidence="8">Cytoplasm</location>
    </subcellularLocation>
</comment>
<dbReference type="Proteomes" id="UP000215027">
    <property type="component" value="Chromosome I"/>
</dbReference>
<comment type="catalytic activity">
    <reaction evidence="7">
        <text>3-phosphoshikimate + phosphoenolpyruvate = 5-O-(1-carboxyvinyl)-3-phosphoshikimate + phosphate</text>
        <dbReference type="Rhea" id="RHEA:21256"/>
        <dbReference type="ChEBI" id="CHEBI:43474"/>
        <dbReference type="ChEBI" id="CHEBI:57701"/>
        <dbReference type="ChEBI" id="CHEBI:58702"/>
        <dbReference type="ChEBI" id="CHEBI:145989"/>
        <dbReference type="EC" id="2.5.1.19"/>
    </reaction>
    <physiologicalReaction direction="left-to-right" evidence="7">
        <dbReference type="Rhea" id="RHEA:21257"/>
    </physiologicalReaction>
</comment>
<keyword evidence="5 8" id="KW-0808">Transferase</keyword>
<comment type="function">
    <text evidence="8">Catalyzes the transfer of the enolpyruvyl moiety of phosphoenolpyruvate (PEP) to the 5-hydroxyl of shikimate-3-phosphate (S3P) to produce enolpyruvyl shikimate-3-phosphate and inorganic phosphate.</text>
</comment>
<dbReference type="Pfam" id="PF00275">
    <property type="entry name" value="EPSP_synthase"/>
    <property type="match status" value="1"/>
</dbReference>
<dbReference type="KEGG" id="pbf:CFX0092_A0938"/>
<feature type="binding site" evidence="8">
    <location>
        <position position="326"/>
    </location>
    <ligand>
        <name>3-phosphoshikimate</name>
        <dbReference type="ChEBI" id="CHEBI:145989"/>
    </ligand>
</feature>